<dbReference type="Proteomes" id="UP000261812">
    <property type="component" value="Chromosome"/>
</dbReference>
<sequence>MTLDFFAAQHLSHELFAALKPTEALFVEIASESSQFIRFNRARVRQIGRVEDTVVTLRLQSQQRTASISFPYTGTADLAAALDHLAELRAETVQLPVDPYLVPPTDTGSIQDTYLGRLPDPDAVVETILRPVQGLDFVGIYSGGTIARGSFNSAGQEHWFATETFCLDYSLFTAAGKAVKNSYASTHWDNATYQAQIEGDRQQLARLEQPPRQLAPGRYRTYFAPAAVAELVGMLSWGAVSEAAYRQGGSALAKLREGSTLSPLFSLQEDFTTGTVARFNTDGDIAPPRLSLIDRGQLQTLLISRRTAQEYNLVANGANRQETLRSPFVLPGTLSEQDVLAALDTGLYVGNLHYLNWSDRPNGRMTGMTRYACFWVEQGKMVAPITDLRFDDSLYEFWGGNLEALTDTPVWIANTDTYERRSLGGITVPGMLVKAFQFTL</sequence>
<dbReference type="KEGG" id="tsq:D3A95_05520"/>
<reference evidence="3" key="1">
    <citation type="submission" date="2018-09" db="EMBL/GenBank/DDBJ databases">
        <title>Complete genome sequence of thermophilic cyanobacteria strain Thermosynechococcus elongatus PKUAC-SCTE542.</title>
        <authorList>
            <person name="Liang Y."/>
            <person name="Tang J."/>
            <person name="Daroch M."/>
        </authorList>
    </citation>
    <scope>NUCLEOTIDE SEQUENCE [LARGE SCALE GENOMIC DNA]</scope>
    <source>
        <strain evidence="3">E542</strain>
    </source>
</reference>
<dbReference type="SUPFAM" id="SSF111283">
    <property type="entry name" value="Putative modulator of DNA gyrase, PmbA/TldD"/>
    <property type="match status" value="1"/>
</dbReference>
<dbReference type="PANTHER" id="PTHR43666">
    <property type="entry name" value="TLDD PROTEIN"/>
    <property type="match status" value="1"/>
</dbReference>
<accession>A0A3B7MIR9</accession>
<name>A0A3B7MIR9_9CYAN</name>
<dbReference type="Pfam" id="PF19289">
    <property type="entry name" value="PmbA_TldD_3rd"/>
    <property type="match status" value="1"/>
</dbReference>
<dbReference type="InterPro" id="IPR045569">
    <property type="entry name" value="Metalloprtase-TldD/E_C"/>
</dbReference>
<organism evidence="2 3">
    <name type="scientific">Thermosynechococcus sichuanensis E542</name>
    <dbReference type="NCBI Taxonomy" id="2016101"/>
    <lineage>
        <taxon>Bacteria</taxon>
        <taxon>Bacillati</taxon>
        <taxon>Cyanobacteriota</taxon>
        <taxon>Cyanophyceae</taxon>
        <taxon>Acaryochloridales</taxon>
        <taxon>Thermosynechococcaceae</taxon>
        <taxon>Thermosynechococcus</taxon>
        <taxon>Thermosynechococcus sichuanensis</taxon>
    </lineage>
</organism>
<evidence type="ECO:0000313" key="3">
    <source>
        <dbReference type="Proteomes" id="UP000261812"/>
    </source>
</evidence>
<evidence type="ECO:0000259" key="1">
    <source>
        <dbReference type="Pfam" id="PF19289"/>
    </source>
</evidence>
<feature type="domain" description="Metalloprotease TldD/E C-terminal" evidence="1">
    <location>
        <begin position="216"/>
        <end position="438"/>
    </location>
</feature>
<proteinExistence type="predicted"/>
<dbReference type="PANTHER" id="PTHR43666:SF1">
    <property type="entry name" value="CONSERVED PROTEIN"/>
    <property type="match status" value="1"/>
</dbReference>
<protein>
    <submittedName>
        <fullName evidence="2">TldD/PmbA family protein</fullName>
    </submittedName>
</protein>
<dbReference type="InterPro" id="IPR036059">
    <property type="entry name" value="TldD/PmbA_sf"/>
</dbReference>
<dbReference type="EMBL" id="CP032152">
    <property type="protein sequence ID" value="AXY67790.1"/>
    <property type="molecule type" value="Genomic_DNA"/>
</dbReference>
<dbReference type="AlphaFoldDB" id="A0A3B7MIR9"/>
<evidence type="ECO:0000313" key="2">
    <source>
        <dbReference type="EMBL" id="AXY67790.1"/>
    </source>
</evidence>
<dbReference type="GO" id="GO:0008237">
    <property type="term" value="F:metallopeptidase activity"/>
    <property type="evidence" value="ECO:0007669"/>
    <property type="project" value="InterPro"/>
</dbReference>
<dbReference type="GO" id="GO:0006508">
    <property type="term" value="P:proteolysis"/>
    <property type="evidence" value="ECO:0007669"/>
    <property type="project" value="InterPro"/>
</dbReference>
<keyword evidence="3" id="KW-1185">Reference proteome</keyword>
<dbReference type="RefSeq" id="WP_181496633.1">
    <property type="nucleotide sequence ID" value="NZ_CP032152.1"/>
</dbReference>
<gene>
    <name evidence="2" type="ORF">D3A95_05520</name>
</gene>